<dbReference type="InterPro" id="IPR046193">
    <property type="entry name" value="DUF6221"/>
</dbReference>
<organism evidence="1 2">
    <name type="scientific">Haloechinothrix aidingensis</name>
    <dbReference type="NCBI Taxonomy" id="2752311"/>
    <lineage>
        <taxon>Bacteria</taxon>
        <taxon>Bacillati</taxon>
        <taxon>Actinomycetota</taxon>
        <taxon>Actinomycetes</taxon>
        <taxon>Pseudonocardiales</taxon>
        <taxon>Pseudonocardiaceae</taxon>
        <taxon>Haloechinothrix</taxon>
    </lineage>
</organism>
<proteinExistence type="predicted"/>
<dbReference type="RefSeq" id="WP_180893136.1">
    <property type="nucleotide sequence ID" value="NZ_JACCKD010000004.1"/>
</dbReference>
<dbReference type="Proteomes" id="UP000582974">
    <property type="component" value="Unassembled WGS sequence"/>
</dbReference>
<comment type="caution">
    <text evidence="1">The sequence shown here is derived from an EMBL/GenBank/DDBJ whole genome shotgun (WGS) entry which is preliminary data.</text>
</comment>
<gene>
    <name evidence="1" type="ORF">H0B56_12165</name>
</gene>
<evidence type="ECO:0000313" key="2">
    <source>
        <dbReference type="Proteomes" id="UP000582974"/>
    </source>
</evidence>
<sequence length="122" mass="14134">MMDELAEFLRTQIDEDERVARAARPDYFTPEVLGQFSALGDARHVMRHDRARVLRDIEGRRAVLREYERAAESFRRYPDQEHAQLLWGLTVAARAVAYSYAGQPGYREEWRPHAVEGASGDR</sequence>
<dbReference type="AlphaFoldDB" id="A0A838AAP6"/>
<protein>
    <submittedName>
        <fullName evidence="1">Uncharacterized protein</fullName>
    </submittedName>
</protein>
<evidence type="ECO:0000313" key="1">
    <source>
        <dbReference type="EMBL" id="MBA0126297.1"/>
    </source>
</evidence>
<dbReference type="Pfam" id="PF19730">
    <property type="entry name" value="DUF6221"/>
    <property type="match status" value="1"/>
</dbReference>
<name>A0A838AAP6_9PSEU</name>
<reference evidence="1 2" key="1">
    <citation type="submission" date="2020-07" db="EMBL/GenBank/DDBJ databases">
        <title>Genome of Haloechinothrix sp.</title>
        <authorList>
            <person name="Tang S.-K."/>
            <person name="Yang L."/>
            <person name="Zhu W.-Y."/>
        </authorList>
    </citation>
    <scope>NUCLEOTIDE SEQUENCE [LARGE SCALE GENOMIC DNA]</scope>
    <source>
        <strain evidence="1 2">YIM 98757</strain>
    </source>
</reference>
<dbReference type="EMBL" id="JACCKD010000004">
    <property type="protein sequence ID" value="MBA0126297.1"/>
    <property type="molecule type" value="Genomic_DNA"/>
</dbReference>
<accession>A0A838AAP6</accession>
<keyword evidence="2" id="KW-1185">Reference proteome</keyword>